<evidence type="ECO:0000313" key="2">
    <source>
        <dbReference type="WBParaSite" id="BXY_0257500.1"/>
    </source>
</evidence>
<protein>
    <submittedName>
        <fullName evidence="2">Ovule protein</fullName>
    </submittedName>
</protein>
<dbReference type="AlphaFoldDB" id="A0A1I7RPD4"/>
<proteinExistence type="predicted"/>
<sequence>MSIPICGSIYTFSVSYDFVLPHFLVTSEDSPDSTSLRDFSHRVSPHFFYFLLLKPSRQMSGSHFRLIAE</sequence>
<accession>A0A1I7RPD4</accession>
<name>A0A1I7RPD4_BURXY</name>
<organism evidence="1 2">
    <name type="scientific">Bursaphelenchus xylophilus</name>
    <name type="common">Pinewood nematode worm</name>
    <name type="synonym">Aphelenchoides xylophilus</name>
    <dbReference type="NCBI Taxonomy" id="6326"/>
    <lineage>
        <taxon>Eukaryota</taxon>
        <taxon>Metazoa</taxon>
        <taxon>Ecdysozoa</taxon>
        <taxon>Nematoda</taxon>
        <taxon>Chromadorea</taxon>
        <taxon>Rhabditida</taxon>
        <taxon>Tylenchina</taxon>
        <taxon>Tylenchomorpha</taxon>
        <taxon>Aphelenchoidea</taxon>
        <taxon>Aphelenchoididae</taxon>
        <taxon>Bursaphelenchus</taxon>
    </lineage>
</organism>
<dbReference type="WBParaSite" id="BXY_0257500.1">
    <property type="protein sequence ID" value="BXY_0257500.1"/>
    <property type="gene ID" value="BXY_0257500"/>
</dbReference>
<dbReference type="Proteomes" id="UP000095284">
    <property type="component" value="Unplaced"/>
</dbReference>
<evidence type="ECO:0000313" key="1">
    <source>
        <dbReference type="Proteomes" id="UP000095284"/>
    </source>
</evidence>
<reference evidence="2" key="1">
    <citation type="submission" date="2016-11" db="UniProtKB">
        <authorList>
            <consortium name="WormBaseParasite"/>
        </authorList>
    </citation>
    <scope>IDENTIFICATION</scope>
</reference>